<keyword evidence="3" id="KW-0805">Transcription regulation</keyword>
<dbReference type="Gene3D" id="3.90.1150.10">
    <property type="entry name" value="Aspartate Aminotransferase, domain 1"/>
    <property type="match status" value="1"/>
</dbReference>
<organism evidence="8 10">
    <name type="scientific">Moritella viscosa</name>
    <dbReference type="NCBI Taxonomy" id="80854"/>
    <lineage>
        <taxon>Bacteria</taxon>
        <taxon>Pseudomonadati</taxon>
        <taxon>Pseudomonadota</taxon>
        <taxon>Gammaproteobacteria</taxon>
        <taxon>Alteromonadales</taxon>
        <taxon>Moritellaceae</taxon>
        <taxon>Moritella</taxon>
    </lineage>
</organism>
<dbReference type="CDD" id="cd00609">
    <property type="entry name" value="AAT_like"/>
    <property type="match status" value="1"/>
</dbReference>
<evidence type="ECO:0000313" key="9">
    <source>
        <dbReference type="Proteomes" id="UP000182660"/>
    </source>
</evidence>
<name>A0A090KC88_9GAMM</name>
<dbReference type="InterPro" id="IPR036388">
    <property type="entry name" value="WH-like_DNA-bd_sf"/>
</dbReference>
<keyword evidence="5" id="KW-0804">Transcription</keyword>
<evidence type="ECO:0000259" key="6">
    <source>
        <dbReference type="PROSITE" id="PS50949"/>
    </source>
</evidence>
<evidence type="ECO:0000256" key="5">
    <source>
        <dbReference type="ARBA" id="ARBA00023163"/>
    </source>
</evidence>
<sequence>MTKILLYQQISDDLCELIHQGVYLPGEKLPSLRALSVKRKVSIATIQRAVEELEIIGLIEARPKSGYYVCFKTRTEVAIEQPIISMKPKSVKIHELASQIFHQCGAPDVINMGTSYPSSDFMPTPALQKIANQVIKHHMSDIVEVQFSAGHAVLRDVLAKRMNESGCQVSSNDIIVTNGCLEALSVCLRAVAKPGATIALESPGFVGSLQLIESLGYKALEIPCHSVTGMSLEALELALEQWKISAVLVVPSYSNPLGSCMPEANRKKLVALLSTHDIPLIEDDLLGDLSFDGSRLKPCKAFDKKGMVLYCSSVSKTIASGLRVGWIAPGAYYKEVSYFKTFTNISAPQFSQIVVAQFYNSGKYERHLRQLTAKIAKQVYLIQSYIRQYFPEGTLVSSPQGGCILWVVLPKGIDGHHLYLKAIKMGIGVIPGQLSSATNKFDHCIRINCACDPKVDIQRSIKTLADISHEILGK</sequence>
<dbReference type="AlphaFoldDB" id="A0A090KC88"/>
<dbReference type="EMBL" id="FPLD01000052">
    <property type="protein sequence ID" value="SGY96815.1"/>
    <property type="molecule type" value="Genomic_DNA"/>
</dbReference>
<evidence type="ECO:0000313" key="10">
    <source>
        <dbReference type="Proteomes" id="UP000183794"/>
    </source>
</evidence>
<dbReference type="PROSITE" id="PS50949">
    <property type="entry name" value="HTH_GNTR"/>
    <property type="match status" value="1"/>
</dbReference>
<dbReference type="Pfam" id="PF00392">
    <property type="entry name" value="GntR"/>
    <property type="match status" value="1"/>
</dbReference>
<protein>
    <submittedName>
        <fullName evidence="8">Transcriptional regulator, GntR family</fullName>
    </submittedName>
</protein>
<dbReference type="CDD" id="cd07377">
    <property type="entry name" value="WHTH_GntR"/>
    <property type="match status" value="1"/>
</dbReference>
<dbReference type="PANTHER" id="PTHR46577">
    <property type="entry name" value="HTH-TYPE TRANSCRIPTIONAL REGULATORY PROTEIN GABR"/>
    <property type="match status" value="1"/>
</dbReference>
<keyword evidence="9" id="KW-1185">Reference proteome</keyword>
<dbReference type="OrthoDB" id="9804020at2"/>
<reference evidence="8 10" key="2">
    <citation type="submission" date="2016-11" db="EMBL/GenBank/DDBJ databases">
        <authorList>
            <person name="Jaros S."/>
            <person name="Januszkiewicz K."/>
            <person name="Wedrychowicz H."/>
        </authorList>
    </citation>
    <scope>NUCLEOTIDE SEQUENCE [LARGE SCALE GENOMIC DNA]</scope>
    <source>
        <strain evidence="8">NVI 5450</strain>
    </source>
</reference>
<dbReference type="Proteomes" id="UP000182660">
    <property type="component" value="Unassembled WGS sequence"/>
</dbReference>
<dbReference type="InterPro" id="IPR015422">
    <property type="entry name" value="PyrdxlP-dep_Trfase_small"/>
</dbReference>
<evidence type="ECO:0000313" key="7">
    <source>
        <dbReference type="EMBL" id="SGY89131.1"/>
    </source>
</evidence>
<evidence type="ECO:0000256" key="2">
    <source>
        <dbReference type="ARBA" id="ARBA00022898"/>
    </source>
</evidence>
<dbReference type="InterPro" id="IPR004839">
    <property type="entry name" value="Aminotransferase_I/II_large"/>
</dbReference>
<dbReference type="EMBL" id="FPLJ01000041">
    <property type="protein sequence ID" value="SGY89131.1"/>
    <property type="molecule type" value="Genomic_DNA"/>
</dbReference>
<keyword evidence="4" id="KW-0238">DNA-binding</keyword>
<dbReference type="GO" id="GO:0003700">
    <property type="term" value="F:DNA-binding transcription factor activity"/>
    <property type="evidence" value="ECO:0007669"/>
    <property type="project" value="InterPro"/>
</dbReference>
<dbReference type="Gene3D" id="3.40.640.10">
    <property type="entry name" value="Type I PLP-dependent aspartate aminotransferase-like (Major domain)"/>
    <property type="match status" value="1"/>
</dbReference>
<dbReference type="PATRIC" id="fig|80854.5.peg.3741"/>
<evidence type="ECO:0000256" key="4">
    <source>
        <dbReference type="ARBA" id="ARBA00023125"/>
    </source>
</evidence>
<evidence type="ECO:0000313" key="8">
    <source>
        <dbReference type="EMBL" id="SGY96815.1"/>
    </source>
</evidence>
<accession>A0A090KC88</accession>
<dbReference type="HOGENOM" id="CLU_017584_0_0_6"/>
<reference evidence="7 9" key="1">
    <citation type="submission" date="2016-11" db="EMBL/GenBank/DDBJ databases">
        <authorList>
            <person name="Klemetsen T."/>
        </authorList>
    </citation>
    <scope>NUCLEOTIDE SEQUENCE [LARGE SCALE GENOMIC DNA]</scope>
    <source>
        <strain evidence="7">MT 2528</strain>
    </source>
</reference>
<dbReference type="Gene3D" id="1.10.10.10">
    <property type="entry name" value="Winged helix-like DNA-binding domain superfamily/Winged helix DNA-binding domain"/>
    <property type="match status" value="1"/>
</dbReference>
<dbReference type="STRING" id="80854.MVIS_3537"/>
<dbReference type="SUPFAM" id="SSF53383">
    <property type="entry name" value="PLP-dependent transferases"/>
    <property type="match status" value="1"/>
</dbReference>
<dbReference type="PANTHER" id="PTHR46577:SF1">
    <property type="entry name" value="HTH-TYPE TRANSCRIPTIONAL REGULATORY PROTEIN GABR"/>
    <property type="match status" value="1"/>
</dbReference>
<evidence type="ECO:0000256" key="3">
    <source>
        <dbReference type="ARBA" id="ARBA00023015"/>
    </source>
</evidence>
<dbReference type="Pfam" id="PF00155">
    <property type="entry name" value="Aminotran_1_2"/>
    <property type="match status" value="1"/>
</dbReference>
<dbReference type="InterPro" id="IPR036390">
    <property type="entry name" value="WH_DNA-bd_sf"/>
</dbReference>
<dbReference type="KEGG" id="mvs:MVIS_3537"/>
<dbReference type="SMART" id="SM00345">
    <property type="entry name" value="HTH_GNTR"/>
    <property type="match status" value="1"/>
</dbReference>
<dbReference type="InterPro" id="IPR015421">
    <property type="entry name" value="PyrdxlP-dep_Trfase_major"/>
</dbReference>
<dbReference type="GO" id="GO:0003677">
    <property type="term" value="F:DNA binding"/>
    <property type="evidence" value="ECO:0007669"/>
    <property type="project" value="UniProtKB-KW"/>
</dbReference>
<dbReference type="InterPro" id="IPR000524">
    <property type="entry name" value="Tscrpt_reg_HTH_GntR"/>
</dbReference>
<evidence type="ECO:0000256" key="1">
    <source>
        <dbReference type="ARBA" id="ARBA00005384"/>
    </source>
</evidence>
<dbReference type="Proteomes" id="UP000183794">
    <property type="component" value="Unassembled WGS sequence"/>
</dbReference>
<dbReference type="SUPFAM" id="SSF46785">
    <property type="entry name" value="Winged helix' DNA-binding domain"/>
    <property type="match status" value="1"/>
</dbReference>
<dbReference type="GO" id="GO:0030170">
    <property type="term" value="F:pyridoxal phosphate binding"/>
    <property type="evidence" value="ECO:0007669"/>
    <property type="project" value="InterPro"/>
</dbReference>
<dbReference type="InterPro" id="IPR015424">
    <property type="entry name" value="PyrdxlP-dep_Trfase"/>
</dbReference>
<dbReference type="RefSeq" id="WP_045111549.1">
    <property type="nucleotide sequence ID" value="NZ_CAWQZC010000113.1"/>
</dbReference>
<feature type="domain" description="HTH gntR-type" evidence="6">
    <location>
        <begin position="4"/>
        <end position="72"/>
    </location>
</feature>
<gene>
    <name evidence="7" type="ORF">MT2528_1659</name>
    <name evidence="8" type="ORF">NVI5450_1884</name>
</gene>
<proteinExistence type="inferred from homology"/>
<dbReference type="InterPro" id="IPR051446">
    <property type="entry name" value="HTH_trans_reg/aminotransferase"/>
</dbReference>
<comment type="similarity">
    <text evidence="1">In the C-terminal section; belongs to the class-I pyridoxal-phosphate-dependent aminotransferase family.</text>
</comment>
<dbReference type="GeneID" id="61295568"/>
<keyword evidence="2" id="KW-0663">Pyridoxal phosphate</keyword>